<feature type="transmembrane region" description="Helical" evidence="1">
    <location>
        <begin position="749"/>
        <end position="768"/>
    </location>
</feature>
<feature type="transmembrane region" description="Helical" evidence="1">
    <location>
        <begin position="591"/>
        <end position="609"/>
    </location>
</feature>
<dbReference type="PANTHER" id="PTHR31270:SF1">
    <property type="entry name" value="GLUTAMINYL-PEPTIDE CYCLOTRANSFERASE"/>
    <property type="match status" value="1"/>
</dbReference>
<dbReference type="InterPro" id="IPR015943">
    <property type="entry name" value="WD40/YVTN_repeat-like_dom_sf"/>
</dbReference>
<keyword evidence="3" id="KW-1185">Reference proteome</keyword>
<dbReference type="Gene3D" id="2.130.10.10">
    <property type="entry name" value="YVTN repeat-like/Quinoprotein amine dehydrogenase"/>
    <property type="match status" value="1"/>
</dbReference>
<keyword evidence="2" id="KW-0378">Hydrolase</keyword>
<dbReference type="SUPFAM" id="SSF50969">
    <property type="entry name" value="YVTN repeat-like/Quinoprotein amine dehydrogenase"/>
    <property type="match status" value="1"/>
</dbReference>
<feature type="transmembrane region" description="Helical" evidence="1">
    <location>
        <begin position="780"/>
        <end position="800"/>
    </location>
</feature>
<dbReference type="GO" id="GO:0008237">
    <property type="term" value="F:metallopeptidase activity"/>
    <property type="evidence" value="ECO:0007669"/>
    <property type="project" value="UniProtKB-KW"/>
</dbReference>
<feature type="transmembrane region" description="Helical" evidence="1">
    <location>
        <begin position="196"/>
        <end position="215"/>
    </location>
</feature>
<feature type="transmembrane region" description="Helical" evidence="1">
    <location>
        <begin position="154"/>
        <end position="176"/>
    </location>
</feature>
<feature type="transmembrane region" description="Helical" evidence="1">
    <location>
        <begin position="353"/>
        <end position="376"/>
    </location>
</feature>
<keyword evidence="2" id="KW-0482">Metalloprotease</keyword>
<dbReference type="AlphaFoldDB" id="A0A1I7CQU3"/>
<keyword evidence="1" id="KW-0472">Membrane</keyword>
<feature type="transmembrane region" description="Helical" evidence="1">
    <location>
        <begin position="725"/>
        <end position="743"/>
    </location>
</feature>
<protein>
    <submittedName>
        <fullName evidence="2">Putative peptide zinc metalloprotease protein</fullName>
    </submittedName>
</protein>
<reference evidence="3" key="1">
    <citation type="submission" date="2016-10" db="EMBL/GenBank/DDBJ databases">
        <authorList>
            <person name="Varghese N."/>
            <person name="Submissions S."/>
        </authorList>
    </citation>
    <scope>NUCLEOTIDE SEQUENCE [LARGE SCALE GENOMIC DNA]</scope>
    <source>
        <strain evidence="3">DSM 46136</strain>
    </source>
</reference>
<feature type="transmembrane region" description="Helical" evidence="1">
    <location>
        <begin position="410"/>
        <end position="434"/>
    </location>
</feature>
<feature type="transmembrane region" description="Helical" evidence="1">
    <location>
        <begin position="669"/>
        <end position="692"/>
    </location>
</feature>
<keyword evidence="1" id="KW-1133">Transmembrane helix</keyword>
<gene>
    <name evidence="2" type="ORF">SAMN05660657_04780</name>
</gene>
<dbReference type="STRING" id="1296565.SAMN05660657_04780"/>
<evidence type="ECO:0000313" key="2">
    <source>
        <dbReference type="EMBL" id="SFU01836.1"/>
    </source>
</evidence>
<dbReference type="EMBL" id="FPBA01000025">
    <property type="protein sequence ID" value="SFU01836.1"/>
    <property type="molecule type" value="Genomic_DNA"/>
</dbReference>
<keyword evidence="1" id="KW-0812">Transmembrane</keyword>
<keyword evidence="2" id="KW-0645">Protease</keyword>
<dbReference type="Proteomes" id="UP000199546">
    <property type="component" value="Unassembled WGS sequence"/>
</dbReference>
<evidence type="ECO:0000313" key="3">
    <source>
        <dbReference type="Proteomes" id="UP000199546"/>
    </source>
</evidence>
<name>A0A1I7CQU3_9ACTN</name>
<feature type="transmembrane region" description="Helical" evidence="1">
    <location>
        <begin position="566"/>
        <end position="585"/>
    </location>
</feature>
<accession>A0A1I7CQU3</accession>
<dbReference type="Pfam" id="PF05096">
    <property type="entry name" value="Glu_cyclase_2"/>
    <property type="match status" value="1"/>
</dbReference>
<feature type="transmembrane region" description="Helical" evidence="1">
    <location>
        <begin position="265"/>
        <end position="292"/>
    </location>
</feature>
<feature type="transmembrane region" description="Helical" evidence="1">
    <location>
        <begin position="630"/>
        <end position="657"/>
    </location>
</feature>
<dbReference type="GO" id="GO:0006508">
    <property type="term" value="P:proteolysis"/>
    <property type="evidence" value="ECO:0007669"/>
    <property type="project" value="UniProtKB-KW"/>
</dbReference>
<organism evidence="2 3">
    <name type="scientific">Geodermatophilus amargosae</name>
    <dbReference type="NCBI Taxonomy" id="1296565"/>
    <lineage>
        <taxon>Bacteria</taxon>
        <taxon>Bacillati</taxon>
        <taxon>Actinomycetota</taxon>
        <taxon>Actinomycetes</taxon>
        <taxon>Geodermatophilales</taxon>
        <taxon>Geodermatophilaceae</taxon>
        <taxon>Geodermatophilus</taxon>
    </lineage>
</organism>
<feature type="transmembrane region" description="Helical" evidence="1">
    <location>
        <begin position="542"/>
        <end position="559"/>
    </location>
</feature>
<feature type="transmembrane region" description="Helical" evidence="1">
    <location>
        <begin position="457"/>
        <end position="479"/>
    </location>
</feature>
<feature type="transmembrane region" description="Helical" evidence="1">
    <location>
        <begin position="227"/>
        <end position="245"/>
    </location>
</feature>
<evidence type="ECO:0000256" key="1">
    <source>
        <dbReference type="SAM" id="Phobius"/>
    </source>
</evidence>
<sequence length="1055" mass="111676">MTQTVQPSTLADEPAPPVDHHVRRLAEGTELLGAYADSGYQEPRYIACRADGQVMQLPELLYRVAESLDGHTVGQVAADLSARLGRELTAEQVLYLVDERLRPVGLVAPEPTGAGNEGAAPPPVRADPLLGLRYRVDLVPERIARRIAVLFRPLFLRPVWMAAVAAFVAVDVAILAQGDLVGRLTASVTQFVHHPGLTLLLLALVLLSGGFHECGHTAACRFGGARPGAMGVGIYLVWPAFYSTVTDSYRLSRVGRLRTDLGGVYFNAIVMTAVGLAYLGTGQAWLLLAVFAMHLETTRQFLPLLRFDGYYMLADLVGVPDLFGYVGPVLKSLVPGRPADPRLKALRPRARRLIVLWVAVAVPVLAYYLVVLLLVLPRVLPVVWQAALAYGDEMQRALGQGDLPRVVLSVFQLVLFLVPWVGMVLILGMFWTLLRGIVVSWGWTWAAPGRWTAARRWAVPVGLGLLGAALVLRVTAVALSAPLSPAEARISASAAGALDVGRAAASDVGPGEAVVRDQLAAYAGLTGAFDRHPDVLSGGRELAVLSVLVLVTCLLLVSVVHHWRPVAVAVPLAAVTAMGPAVTTLATLGPAVVGAAWVAAGGTALALAARDRDDDRDGRVQLLHRLLGGVGAVAVAVGIATAPLLGIPLSVAAVLVVVRRGAGPAPVRWWTPLAVAAFGVTVLTALVAPVLLRTRAGTVLSLPEQQVLVVAALLVVAAVATMRELRWAAVVLGSLVVVALLPARGAVAVLPLAVCAAAVLAALAVHALVRRRAAERPHPLVRTALVAPAFLLVLVGALFVPAASPQAAEQYLTSRSTVASASDPEVPVLRAEVLAEVPHDPAAFTQGLELDGDVLYEGTGLEGRSELRELDPETGEVLRAVPLPGQVFGEGVTVAGDSVWQLTWRDGVVLEWDRATLTLRRQLPLVGEGWGLCADGARLVRSDGSDRLYFHDPDTFAETGSVAVTLRGTPVTRLNELECIGGEVWANVWQTDELVRIDPDTGAVTAVVNAAGLLDPQRRTDPDAVLNGMAALGDDEYLLTGKLWPVSFRVRLTPM</sequence>
<dbReference type="PANTHER" id="PTHR31270">
    <property type="entry name" value="GLUTAMINYL-PEPTIDE CYCLOTRANSFERASE"/>
    <property type="match status" value="1"/>
</dbReference>
<proteinExistence type="predicted"/>
<dbReference type="InterPro" id="IPR011044">
    <property type="entry name" value="Quino_amine_DH_bsu"/>
</dbReference>
<dbReference type="GO" id="GO:0016603">
    <property type="term" value="F:glutaminyl-peptide cyclotransferase activity"/>
    <property type="evidence" value="ECO:0007669"/>
    <property type="project" value="InterPro"/>
</dbReference>
<dbReference type="InterPro" id="IPR007788">
    <property type="entry name" value="QCT"/>
</dbReference>